<evidence type="ECO:0000256" key="1">
    <source>
        <dbReference type="ARBA" id="ARBA00005089"/>
    </source>
</evidence>
<comment type="pathway">
    <text evidence="7">Carotenoid biosynthesis; beta-zeacarotene biosynthesis.</text>
</comment>
<feature type="region of interest" description="Disordered" evidence="8">
    <location>
        <begin position="450"/>
        <end position="471"/>
    </location>
</feature>
<evidence type="ECO:0000313" key="10">
    <source>
        <dbReference type="Proteomes" id="UP000054558"/>
    </source>
</evidence>
<dbReference type="EC" id="5.5.1.19" evidence="3"/>
<dbReference type="Gene3D" id="3.50.50.60">
    <property type="entry name" value="FAD/NAD(P)-binding domain"/>
    <property type="match status" value="1"/>
</dbReference>
<keyword evidence="10" id="KW-1185">Reference proteome</keyword>
<evidence type="ECO:0000256" key="6">
    <source>
        <dbReference type="ARBA" id="ARBA00023235"/>
    </source>
</evidence>
<dbReference type="STRING" id="105231.A0A1Y1I7D1"/>
<dbReference type="GO" id="GO:0016705">
    <property type="term" value="F:oxidoreductase activity, acting on paired donors, with incorporation or reduction of molecular oxygen"/>
    <property type="evidence" value="ECO:0007669"/>
    <property type="project" value="InterPro"/>
</dbReference>
<keyword evidence="6" id="KW-0413">Isomerase</keyword>
<keyword evidence="4" id="KW-0125">Carotenoid biosynthesis</keyword>
<evidence type="ECO:0000313" key="9">
    <source>
        <dbReference type="EMBL" id="GAQ85842.1"/>
    </source>
</evidence>
<organism evidence="9 10">
    <name type="scientific">Klebsormidium nitens</name>
    <name type="common">Green alga</name>
    <name type="synonym">Ulothrix nitens</name>
    <dbReference type="NCBI Taxonomy" id="105231"/>
    <lineage>
        <taxon>Eukaryota</taxon>
        <taxon>Viridiplantae</taxon>
        <taxon>Streptophyta</taxon>
        <taxon>Klebsormidiophyceae</taxon>
        <taxon>Klebsormidiales</taxon>
        <taxon>Klebsormidiaceae</taxon>
        <taxon>Klebsormidium</taxon>
    </lineage>
</organism>
<evidence type="ECO:0000256" key="7">
    <source>
        <dbReference type="ARBA" id="ARBA00037906"/>
    </source>
</evidence>
<keyword evidence="5" id="KW-0520">NAD</keyword>
<dbReference type="GO" id="GO:0016117">
    <property type="term" value="P:carotenoid biosynthetic process"/>
    <property type="evidence" value="ECO:0007669"/>
    <property type="project" value="UniProtKB-KW"/>
</dbReference>
<dbReference type="Proteomes" id="UP000054558">
    <property type="component" value="Unassembled WGS sequence"/>
</dbReference>
<dbReference type="Pfam" id="PF05834">
    <property type="entry name" value="Lycopene_cycl"/>
    <property type="match status" value="1"/>
</dbReference>
<dbReference type="PANTHER" id="PTHR39757">
    <property type="match status" value="1"/>
</dbReference>
<sequence>MAQAAARFSSAGTVLTPVGQHVSSSEAWRGTGKAAKPARASLKECNKFLRGSFPGNVLKVDSLTHRQPVTSQRSLGARARVATKGEVNVGEEIRLLARYPDLLKRQELDIELPMHQPRSGNDSLLDILVVGAGPAGLSVAQRASAAGLRVCCVDPGPKSIWPNNYGVWIDEFEAMGLTDCLDYTWPKARVWLDGSDKRSLDRPYGRVNRNRLKTKLLEGCAANGVTFYEAKVEGVVHDDAISTITCSNGTVLSARVVVDASGHSRSLVKYDQPFDPGYQVAYGVLAEVKSHPLEQDAMLFMDWRDTHLDPDPQMKQRNKELPTFLYAMPLTPTKIFLEETSLVARPGIPFEEVMARFDLRMKHLGIEILGAEEEEFCYIPMGGVLPLIPQRVLGIGGTAGMVHPSTGYMVARTLAAAPQLADSIIARLKPSHSVTHVSQNLPRGEVDRLAASNGASTSGRSETATATQVRPAGGVEGLAEGHVAGDDLSAAIWADLWPVDRVEQREFFCFGMDVLLKLDLDGTRRFFSAFFSLSPYHWQGFLSSRLYFLELIQFGLSLFKHASNTARLEIMWKGLPGLGVMIQHLVTMKR</sequence>
<comment type="pathway">
    <text evidence="1">Carotenoid biosynthesis; beta-carotene biosynthesis.</text>
</comment>
<reference evidence="9 10" key="1">
    <citation type="journal article" date="2014" name="Nat. Commun.">
        <title>Klebsormidium flaccidum genome reveals primary factors for plant terrestrial adaptation.</title>
        <authorList>
            <person name="Hori K."/>
            <person name="Maruyama F."/>
            <person name="Fujisawa T."/>
            <person name="Togashi T."/>
            <person name="Yamamoto N."/>
            <person name="Seo M."/>
            <person name="Sato S."/>
            <person name="Yamada T."/>
            <person name="Mori H."/>
            <person name="Tajima N."/>
            <person name="Moriyama T."/>
            <person name="Ikeuchi M."/>
            <person name="Watanabe M."/>
            <person name="Wada H."/>
            <person name="Kobayashi K."/>
            <person name="Saito M."/>
            <person name="Masuda T."/>
            <person name="Sasaki-Sekimoto Y."/>
            <person name="Mashiguchi K."/>
            <person name="Awai K."/>
            <person name="Shimojima M."/>
            <person name="Masuda S."/>
            <person name="Iwai M."/>
            <person name="Nobusawa T."/>
            <person name="Narise T."/>
            <person name="Kondo S."/>
            <person name="Saito H."/>
            <person name="Sato R."/>
            <person name="Murakawa M."/>
            <person name="Ihara Y."/>
            <person name="Oshima-Yamada Y."/>
            <person name="Ohtaka K."/>
            <person name="Satoh M."/>
            <person name="Sonobe K."/>
            <person name="Ishii M."/>
            <person name="Ohtani R."/>
            <person name="Kanamori-Sato M."/>
            <person name="Honoki R."/>
            <person name="Miyazaki D."/>
            <person name="Mochizuki H."/>
            <person name="Umetsu J."/>
            <person name="Higashi K."/>
            <person name="Shibata D."/>
            <person name="Kamiya Y."/>
            <person name="Sato N."/>
            <person name="Nakamura Y."/>
            <person name="Tabata S."/>
            <person name="Ida S."/>
            <person name="Kurokawa K."/>
            <person name="Ohta H."/>
        </authorList>
    </citation>
    <scope>NUCLEOTIDE SEQUENCE [LARGE SCALE GENOMIC DNA]</scope>
    <source>
        <strain evidence="9 10">NIES-2285</strain>
    </source>
</reference>
<comment type="similarity">
    <text evidence="2">Belongs to the lycopene cyclase family.</text>
</comment>
<dbReference type="OrthoDB" id="1716816at2759"/>
<dbReference type="OMA" id="FVLMDFR"/>
<evidence type="ECO:0000256" key="2">
    <source>
        <dbReference type="ARBA" id="ARBA00006599"/>
    </source>
</evidence>
<dbReference type="SUPFAM" id="SSF51905">
    <property type="entry name" value="FAD/NAD(P)-binding domain"/>
    <property type="match status" value="1"/>
</dbReference>
<evidence type="ECO:0000256" key="5">
    <source>
        <dbReference type="ARBA" id="ARBA00023027"/>
    </source>
</evidence>
<dbReference type="GO" id="GO:0016860">
    <property type="term" value="F:intramolecular oxidoreductase activity"/>
    <property type="evidence" value="ECO:0007669"/>
    <property type="project" value="UniProtKB-ARBA"/>
</dbReference>
<evidence type="ECO:0000256" key="3">
    <source>
        <dbReference type="ARBA" id="ARBA00012242"/>
    </source>
</evidence>
<gene>
    <name evidence="9" type="ORF">KFL_002570100</name>
</gene>
<dbReference type="EMBL" id="DF237206">
    <property type="protein sequence ID" value="GAQ85842.1"/>
    <property type="molecule type" value="Genomic_DNA"/>
</dbReference>
<evidence type="ECO:0000256" key="4">
    <source>
        <dbReference type="ARBA" id="ARBA00022746"/>
    </source>
</evidence>
<dbReference type="InterPro" id="IPR036188">
    <property type="entry name" value="FAD/NAD-bd_sf"/>
</dbReference>
<evidence type="ECO:0000256" key="8">
    <source>
        <dbReference type="SAM" id="MobiDB-lite"/>
    </source>
</evidence>
<dbReference type="NCBIfam" id="TIGR01790">
    <property type="entry name" value="carotene-cycl"/>
    <property type="match status" value="1"/>
</dbReference>
<dbReference type="PANTHER" id="PTHR39757:SF5">
    <property type="entry name" value="OS02G0190600 PROTEIN"/>
    <property type="match status" value="1"/>
</dbReference>
<accession>A0A1Y1I7D1</accession>
<proteinExistence type="inferred from homology"/>
<dbReference type="AlphaFoldDB" id="A0A1Y1I7D1"/>
<protein>
    <recommendedName>
        <fullName evidence="3">lycopene beta-cyclase</fullName>
        <ecNumber evidence="3">5.5.1.19</ecNumber>
    </recommendedName>
</protein>
<feature type="compositionally biased region" description="Polar residues" evidence="8">
    <location>
        <begin position="453"/>
        <end position="468"/>
    </location>
</feature>
<name>A0A1Y1I7D1_KLENI</name>
<dbReference type="InterPro" id="IPR010108">
    <property type="entry name" value="Lycopene_cyclase_b/e"/>
</dbReference>